<reference evidence="1" key="1">
    <citation type="journal article" date="2020" name="Stud. Mycol.">
        <title>101 Dothideomycetes genomes: a test case for predicting lifestyles and emergence of pathogens.</title>
        <authorList>
            <person name="Haridas S."/>
            <person name="Albert R."/>
            <person name="Binder M."/>
            <person name="Bloem J."/>
            <person name="Labutti K."/>
            <person name="Salamov A."/>
            <person name="Andreopoulos B."/>
            <person name="Baker S."/>
            <person name="Barry K."/>
            <person name="Bills G."/>
            <person name="Bluhm B."/>
            <person name="Cannon C."/>
            <person name="Castanera R."/>
            <person name="Culley D."/>
            <person name="Daum C."/>
            <person name="Ezra D."/>
            <person name="Gonzalez J."/>
            <person name="Henrissat B."/>
            <person name="Kuo A."/>
            <person name="Liang C."/>
            <person name="Lipzen A."/>
            <person name="Lutzoni F."/>
            <person name="Magnuson J."/>
            <person name="Mondo S."/>
            <person name="Nolan M."/>
            <person name="Ohm R."/>
            <person name="Pangilinan J."/>
            <person name="Park H.-J."/>
            <person name="Ramirez L."/>
            <person name="Alfaro M."/>
            <person name="Sun H."/>
            <person name="Tritt A."/>
            <person name="Yoshinaga Y."/>
            <person name="Zwiers L.-H."/>
            <person name="Turgeon B."/>
            <person name="Goodwin S."/>
            <person name="Spatafora J."/>
            <person name="Crous P."/>
            <person name="Grigoriev I."/>
        </authorList>
    </citation>
    <scope>NUCLEOTIDE SEQUENCE</scope>
    <source>
        <strain evidence="1">CBS 379.55</strain>
    </source>
</reference>
<evidence type="ECO:0000313" key="2">
    <source>
        <dbReference type="Proteomes" id="UP000800097"/>
    </source>
</evidence>
<name>A0A6A6JVQ0_WESOR</name>
<protein>
    <submittedName>
        <fullName evidence="1">Uncharacterized protein</fullName>
    </submittedName>
</protein>
<accession>A0A6A6JVQ0</accession>
<keyword evidence="2" id="KW-1185">Reference proteome</keyword>
<evidence type="ECO:0000313" key="1">
    <source>
        <dbReference type="EMBL" id="KAF2280467.1"/>
    </source>
</evidence>
<organism evidence="1 2">
    <name type="scientific">Westerdykella ornata</name>
    <dbReference type="NCBI Taxonomy" id="318751"/>
    <lineage>
        <taxon>Eukaryota</taxon>
        <taxon>Fungi</taxon>
        <taxon>Dikarya</taxon>
        <taxon>Ascomycota</taxon>
        <taxon>Pezizomycotina</taxon>
        <taxon>Dothideomycetes</taxon>
        <taxon>Pleosporomycetidae</taxon>
        <taxon>Pleosporales</taxon>
        <taxon>Sporormiaceae</taxon>
        <taxon>Westerdykella</taxon>
    </lineage>
</organism>
<dbReference type="AlphaFoldDB" id="A0A6A6JVQ0"/>
<dbReference type="Proteomes" id="UP000800097">
    <property type="component" value="Unassembled WGS sequence"/>
</dbReference>
<sequence length="335" mass="37350">MEKELPSYNVSTTSRAAHLTAPPLLLKHCEYLKSQECAILNMAFGNSNHVSKPARISFSIGAFDRPKILVPTAALHGITPDVLRRYLRWLTITKPLGACQDASAPSSHPLENLCTWSQCRHLLDSYVLGVRIRDTEYQQYILQELHKWVSPEPEADVGGLELVMLSEDVDGELRNFVVDRSVCDKDSVRSILKLLLAKKDQRQLDEQKAKGITVKVSGVDRSMALPLSKFSNFPYLPPPGNEFPRFGTGPIDCCQNKPLPPLPLEASNSSSSLIRCSNELSENRTFRSGGFRHSIARCDVGLVHRVGQSKAFTRLKRLRSISVGVLPLVQENIHE</sequence>
<gene>
    <name evidence="1" type="ORF">EI97DRAFT_455357</name>
</gene>
<dbReference type="OrthoDB" id="3788067at2759"/>
<dbReference type="EMBL" id="ML986485">
    <property type="protein sequence ID" value="KAF2280467.1"/>
    <property type="molecule type" value="Genomic_DNA"/>
</dbReference>
<dbReference type="GeneID" id="54553810"/>
<proteinExistence type="predicted"/>
<dbReference type="RefSeq" id="XP_033658005.1">
    <property type="nucleotide sequence ID" value="XM_033800635.1"/>
</dbReference>